<dbReference type="EMBL" id="AFBR01000008">
    <property type="protein sequence ID" value="EGG57337.1"/>
    <property type="molecule type" value="Genomic_DNA"/>
</dbReference>
<dbReference type="HOGENOM" id="CLU_3010186_0_0_10"/>
<name>F3QQ46_9BACT</name>
<keyword evidence="2" id="KW-1185">Reference proteome</keyword>
<dbReference type="AlphaFoldDB" id="F3QQ46"/>
<reference evidence="1 2" key="1">
    <citation type="submission" date="2011-02" db="EMBL/GenBank/DDBJ databases">
        <authorList>
            <person name="Weinstock G."/>
            <person name="Sodergren E."/>
            <person name="Clifton S."/>
            <person name="Fulton L."/>
            <person name="Fulton B."/>
            <person name="Courtney L."/>
            <person name="Fronick C."/>
            <person name="Harrison M."/>
            <person name="Strong C."/>
            <person name="Farmer C."/>
            <person name="Delahaunty K."/>
            <person name="Markovic C."/>
            <person name="Hall O."/>
            <person name="Minx P."/>
            <person name="Tomlinson C."/>
            <person name="Mitreva M."/>
            <person name="Hou S."/>
            <person name="Chen J."/>
            <person name="Wollam A."/>
            <person name="Pepin K.H."/>
            <person name="Johnson M."/>
            <person name="Bhonagiri V."/>
            <person name="Zhang X."/>
            <person name="Suruliraj S."/>
            <person name="Warren W."/>
            <person name="Chinwalla A."/>
            <person name="Mardis E.R."/>
            <person name="Wilson R.K."/>
        </authorList>
    </citation>
    <scope>NUCLEOTIDE SEQUENCE [LARGE SCALE GENOMIC DNA]</scope>
    <source>
        <strain evidence="1 2">YIT 11841</strain>
    </source>
</reference>
<organism evidence="1 2">
    <name type="scientific">Paraprevotella xylaniphila YIT 11841</name>
    <dbReference type="NCBI Taxonomy" id="762982"/>
    <lineage>
        <taxon>Bacteria</taxon>
        <taxon>Pseudomonadati</taxon>
        <taxon>Bacteroidota</taxon>
        <taxon>Bacteroidia</taxon>
        <taxon>Bacteroidales</taxon>
        <taxon>Prevotellaceae</taxon>
        <taxon>Paraprevotella</taxon>
    </lineage>
</organism>
<evidence type="ECO:0000313" key="1">
    <source>
        <dbReference type="EMBL" id="EGG57337.1"/>
    </source>
</evidence>
<gene>
    <name evidence="1" type="ORF">HMPREF9442_00284</name>
</gene>
<proteinExistence type="predicted"/>
<comment type="caution">
    <text evidence="1">The sequence shown here is derived from an EMBL/GenBank/DDBJ whole genome shotgun (WGS) entry which is preliminary data.</text>
</comment>
<evidence type="ECO:0000313" key="2">
    <source>
        <dbReference type="Proteomes" id="UP000005546"/>
    </source>
</evidence>
<sequence length="56" mass="6216">MTDERGHETGQSVVFTSLTIESEKLVSTVWLPFARQVGNALIQTEQILFDFMSVAG</sequence>
<protein>
    <submittedName>
        <fullName evidence="1">Uncharacterized protein</fullName>
    </submittedName>
</protein>
<accession>F3QQ46</accession>
<dbReference type="Proteomes" id="UP000005546">
    <property type="component" value="Unassembled WGS sequence"/>
</dbReference>